<dbReference type="Pfam" id="PF00356">
    <property type="entry name" value="LacI"/>
    <property type="match status" value="1"/>
</dbReference>
<dbReference type="PANTHER" id="PTHR30146:SF151">
    <property type="entry name" value="HTH-TYPE TRANSCRIPTIONAL REPRESSOR CYTR"/>
    <property type="match status" value="1"/>
</dbReference>
<keyword evidence="1" id="KW-0678">Repressor</keyword>
<dbReference type="CDD" id="cd01392">
    <property type="entry name" value="HTH_LacI"/>
    <property type="match status" value="1"/>
</dbReference>
<evidence type="ECO:0000256" key="2">
    <source>
        <dbReference type="ARBA" id="ARBA00023015"/>
    </source>
</evidence>
<keyword evidence="4" id="KW-0804">Transcription</keyword>
<dbReference type="GO" id="GO:0003700">
    <property type="term" value="F:DNA-binding transcription factor activity"/>
    <property type="evidence" value="ECO:0007669"/>
    <property type="project" value="TreeGrafter"/>
</dbReference>
<feature type="domain" description="HTH lacI-type" evidence="5">
    <location>
        <begin position="2"/>
        <end position="56"/>
    </location>
</feature>
<dbReference type="Proteomes" id="UP001156870">
    <property type="component" value="Unassembled WGS sequence"/>
</dbReference>
<evidence type="ECO:0000256" key="4">
    <source>
        <dbReference type="ARBA" id="ARBA00023163"/>
    </source>
</evidence>
<comment type="caution">
    <text evidence="6">The sequence shown here is derived from an EMBL/GenBank/DDBJ whole genome shotgun (WGS) entry which is preliminary data.</text>
</comment>
<evidence type="ECO:0000259" key="5">
    <source>
        <dbReference type="PROSITE" id="PS50932"/>
    </source>
</evidence>
<organism evidence="6 7">
    <name type="scientific">Marinibactrum halimedae</name>
    <dbReference type="NCBI Taxonomy" id="1444977"/>
    <lineage>
        <taxon>Bacteria</taxon>
        <taxon>Pseudomonadati</taxon>
        <taxon>Pseudomonadota</taxon>
        <taxon>Gammaproteobacteria</taxon>
        <taxon>Cellvibrionales</taxon>
        <taxon>Cellvibrionaceae</taxon>
        <taxon>Marinibactrum</taxon>
    </lineage>
</organism>
<dbReference type="InterPro" id="IPR028082">
    <property type="entry name" value="Peripla_BP_I"/>
</dbReference>
<evidence type="ECO:0000313" key="7">
    <source>
        <dbReference type="Proteomes" id="UP001156870"/>
    </source>
</evidence>
<sequence>MTSIRKVSAIAGVSIATVSRALKTPEQVSPGTRQKVLDAVKEAGYRPNWLATSVKTGKSKSIVVLVPNLLNAFFQRIIEGIESAAQECGYTVLLGDTQGRKTLENEYASMVLTSRADGLIQLDHCFPFSDNDAELARSIPMVSVGERIESQHHYPFIHLDNYSAGRALAHHLISYGHVRFGAIAGQIQSQIYRDRLSGFKSVLAEENIDFPDSMLVGGSYTIEEGIRGVNELMKHKKPPTAIFCFNDDIAIGAIHQLRSLNYKVPKDVSVVGFDNIRVSEFMHPPLTTIDQPAYEMGVKAVEMLYRMMHNQELLRTREIMPFTLLERHSSGPINRSTSQ</sequence>
<gene>
    <name evidence="6" type="ORF">GCM10007877_08820</name>
</gene>
<dbReference type="SMART" id="SM00354">
    <property type="entry name" value="HTH_LACI"/>
    <property type="match status" value="1"/>
</dbReference>
<dbReference type="InterPro" id="IPR010982">
    <property type="entry name" value="Lambda_DNA-bd_dom_sf"/>
</dbReference>
<evidence type="ECO:0000313" key="6">
    <source>
        <dbReference type="EMBL" id="GLS25168.1"/>
    </source>
</evidence>
<dbReference type="InterPro" id="IPR000843">
    <property type="entry name" value="HTH_LacI"/>
</dbReference>
<dbReference type="CDD" id="cd06267">
    <property type="entry name" value="PBP1_LacI_sugar_binding-like"/>
    <property type="match status" value="1"/>
</dbReference>
<dbReference type="Gene3D" id="1.10.260.40">
    <property type="entry name" value="lambda repressor-like DNA-binding domains"/>
    <property type="match status" value="1"/>
</dbReference>
<dbReference type="Pfam" id="PF13377">
    <property type="entry name" value="Peripla_BP_3"/>
    <property type="match status" value="1"/>
</dbReference>
<dbReference type="SUPFAM" id="SSF47413">
    <property type="entry name" value="lambda repressor-like DNA-binding domains"/>
    <property type="match status" value="1"/>
</dbReference>
<dbReference type="RefSeq" id="WP_232595291.1">
    <property type="nucleotide sequence ID" value="NZ_BSPD01000023.1"/>
</dbReference>
<evidence type="ECO:0000256" key="1">
    <source>
        <dbReference type="ARBA" id="ARBA00022491"/>
    </source>
</evidence>
<name>A0AA37T4S1_9GAMM</name>
<dbReference type="PANTHER" id="PTHR30146">
    <property type="entry name" value="LACI-RELATED TRANSCRIPTIONAL REPRESSOR"/>
    <property type="match status" value="1"/>
</dbReference>
<dbReference type="Gene3D" id="3.40.50.2300">
    <property type="match status" value="2"/>
</dbReference>
<dbReference type="InterPro" id="IPR046335">
    <property type="entry name" value="LacI/GalR-like_sensor"/>
</dbReference>
<dbReference type="SUPFAM" id="SSF53822">
    <property type="entry name" value="Periplasmic binding protein-like I"/>
    <property type="match status" value="1"/>
</dbReference>
<dbReference type="PROSITE" id="PS50932">
    <property type="entry name" value="HTH_LACI_2"/>
    <property type="match status" value="1"/>
</dbReference>
<keyword evidence="7" id="KW-1185">Reference proteome</keyword>
<evidence type="ECO:0000256" key="3">
    <source>
        <dbReference type="ARBA" id="ARBA00023125"/>
    </source>
</evidence>
<dbReference type="AlphaFoldDB" id="A0AA37T4S1"/>
<keyword evidence="3 6" id="KW-0238">DNA-binding</keyword>
<keyword evidence="2" id="KW-0805">Transcription regulation</keyword>
<dbReference type="EMBL" id="BSPD01000023">
    <property type="protein sequence ID" value="GLS25168.1"/>
    <property type="molecule type" value="Genomic_DNA"/>
</dbReference>
<dbReference type="GO" id="GO:0000976">
    <property type="term" value="F:transcription cis-regulatory region binding"/>
    <property type="evidence" value="ECO:0007669"/>
    <property type="project" value="TreeGrafter"/>
</dbReference>
<reference evidence="6 7" key="1">
    <citation type="journal article" date="2014" name="Int. J. Syst. Evol. Microbiol.">
        <title>Complete genome sequence of Corynebacterium casei LMG S-19264T (=DSM 44701T), isolated from a smear-ripened cheese.</title>
        <authorList>
            <consortium name="US DOE Joint Genome Institute (JGI-PGF)"/>
            <person name="Walter F."/>
            <person name="Albersmeier A."/>
            <person name="Kalinowski J."/>
            <person name="Ruckert C."/>
        </authorList>
    </citation>
    <scope>NUCLEOTIDE SEQUENCE [LARGE SCALE GENOMIC DNA]</scope>
    <source>
        <strain evidence="6 7">NBRC 110095</strain>
    </source>
</reference>
<accession>A0AA37T4S1</accession>
<protein>
    <submittedName>
        <fullName evidence="6">DNA-binding transcriptional regulator CytR</fullName>
    </submittedName>
</protein>
<proteinExistence type="predicted"/>